<feature type="compositionally biased region" description="Polar residues" evidence="1">
    <location>
        <begin position="352"/>
        <end position="362"/>
    </location>
</feature>
<feature type="region of interest" description="Disordered" evidence="1">
    <location>
        <begin position="148"/>
        <end position="194"/>
    </location>
</feature>
<dbReference type="PANTHER" id="PTHR31115:SF2">
    <property type="entry name" value="OS05G0107300 PROTEIN"/>
    <property type="match status" value="1"/>
</dbReference>
<evidence type="ECO:0000256" key="1">
    <source>
        <dbReference type="SAM" id="MobiDB-lite"/>
    </source>
</evidence>
<sequence>MNASSNFLHSSGSIDGQGQAPRINKVQPLTVTNRKRLIPNESSSPSVTQWVGQRPQKISRTRRVNVVSPVSNLDEAQFLHEGSATPDVGARMAVVDSGGLLITRGLPNNIHQSKQKFDNVLSPSVLSESDDSAAVEIKFKEKGIDNFELEDGPQTSLKATSVFPTKKNKTPPKEEIGDGVRRQGRSGRRESDDDREELLAAANAARSASCGTFWKKVEPTFAFVSLEDISYVKQQASPDLAEGEDGEVGKVISELKMRLYQQVICLEYDRKLEQLAVNKLVEMACKRLMLEVDLWFIGGRGSSSHKSGTTKVSKQLALAFAASATWLSGVTSITSVRHGLGNKIDQSPLDPYQSSPQMGEQSVTRRKKEVLLDDVTGSARAISSPTHSLSNSAKWKRTERDRDQNKDALGRSSTAKVGRPSSSGGRGERKTKTKPKQKIAQLSTSGNGLGRVTEAANLKSPVLTAPFDTVNSSITKIDQEVELHSLDNMVHDSSKENEDAIFTNLPLHGIESIDELDVAEGLGGQGQDIATWLNVDEDSLQDHDLVGLEIPMDDLSELTLNF</sequence>
<dbReference type="Proteomes" id="UP000287651">
    <property type="component" value="Unassembled WGS sequence"/>
</dbReference>
<feature type="compositionally biased region" description="Polar residues" evidence="1">
    <location>
        <begin position="381"/>
        <end position="393"/>
    </location>
</feature>
<dbReference type="EMBL" id="AMZH03002830">
    <property type="protein sequence ID" value="RRT74252.1"/>
    <property type="molecule type" value="Genomic_DNA"/>
</dbReference>
<gene>
    <name evidence="2" type="ORF">B296_00014608</name>
</gene>
<reference evidence="2 3" key="1">
    <citation type="journal article" date="2014" name="Agronomy (Basel)">
        <title>A Draft Genome Sequence for Ensete ventricosum, the Drought-Tolerant Tree Against Hunger.</title>
        <authorList>
            <person name="Harrison J."/>
            <person name="Moore K.A."/>
            <person name="Paszkiewicz K."/>
            <person name="Jones T."/>
            <person name="Grant M."/>
            <person name="Ambacheew D."/>
            <person name="Muzemil S."/>
            <person name="Studholme D.J."/>
        </authorList>
    </citation>
    <scope>NUCLEOTIDE SEQUENCE [LARGE SCALE GENOMIC DNA]</scope>
</reference>
<feature type="compositionally biased region" description="Polar residues" evidence="1">
    <location>
        <begin position="153"/>
        <end position="163"/>
    </location>
</feature>
<feature type="compositionally biased region" description="Basic and acidic residues" evidence="1">
    <location>
        <begin position="396"/>
        <end position="409"/>
    </location>
</feature>
<evidence type="ECO:0000313" key="2">
    <source>
        <dbReference type="EMBL" id="RRT74252.1"/>
    </source>
</evidence>
<organism evidence="2 3">
    <name type="scientific">Ensete ventricosum</name>
    <name type="common">Abyssinian banana</name>
    <name type="synonym">Musa ensete</name>
    <dbReference type="NCBI Taxonomy" id="4639"/>
    <lineage>
        <taxon>Eukaryota</taxon>
        <taxon>Viridiplantae</taxon>
        <taxon>Streptophyta</taxon>
        <taxon>Embryophyta</taxon>
        <taxon>Tracheophyta</taxon>
        <taxon>Spermatophyta</taxon>
        <taxon>Magnoliopsida</taxon>
        <taxon>Liliopsida</taxon>
        <taxon>Zingiberales</taxon>
        <taxon>Musaceae</taxon>
        <taxon>Ensete</taxon>
    </lineage>
</organism>
<feature type="compositionally biased region" description="Polar residues" evidence="1">
    <location>
        <begin position="1"/>
        <end position="16"/>
    </location>
</feature>
<feature type="compositionally biased region" description="Basic and acidic residues" evidence="1">
    <location>
        <begin position="171"/>
        <end position="192"/>
    </location>
</feature>
<comment type="caution">
    <text evidence="2">The sequence shown here is derived from an EMBL/GenBank/DDBJ whole genome shotgun (WGS) entry which is preliminary data.</text>
</comment>
<dbReference type="AlphaFoldDB" id="A0A427ADH8"/>
<protein>
    <submittedName>
        <fullName evidence="2">Uncharacterized protein</fullName>
    </submittedName>
</protein>
<evidence type="ECO:0000313" key="3">
    <source>
        <dbReference type="Proteomes" id="UP000287651"/>
    </source>
</evidence>
<feature type="region of interest" description="Disordered" evidence="1">
    <location>
        <begin position="381"/>
        <end position="448"/>
    </location>
</feature>
<proteinExistence type="predicted"/>
<name>A0A427ADH8_ENSVE</name>
<accession>A0A427ADH8</accession>
<feature type="region of interest" description="Disordered" evidence="1">
    <location>
        <begin position="1"/>
        <end position="31"/>
    </location>
</feature>
<feature type="region of interest" description="Disordered" evidence="1">
    <location>
        <begin position="344"/>
        <end position="367"/>
    </location>
</feature>
<dbReference type="PANTHER" id="PTHR31115">
    <property type="entry name" value="OS05G0107300 PROTEIN"/>
    <property type="match status" value="1"/>
</dbReference>